<name>A0A438G2E0_VITVI</name>
<organism evidence="3 4">
    <name type="scientific">Vitis vinifera</name>
    <name type="common">Grape</name>
    <dbReference type="NCBI Taxonomy" id="29760"/>
    <lineage>
        <taxon>Eukaryota</taxon>
        <taxon>Viridiplantae</taxon>
        <taxon>Streptophyta</taxon>
        <taxon>Embryophyta</taxon>
        <taxon>Tracheophyta</taxon>
        <taxon>Spermatophyta</taxon>
        <taxon>Magnoliopsida</taxon>
        <taxon>eudicotyledons</taxon>
        <taxon>Gunneridae</taxon>
        <taxon>Pentapetalae</taxon>
        <taxon>rosids</taxon>
        <taxon>Vitales</taxon>
        <taxon>Vitaceae</taxon>
        <taxon>Viteae</taxon>
        <taxon>Vitis</taxon>
    </lineage>
</organism>
<dbReference type="InterPro" id="IPR053134">
    <property type="entry name" value="RNA-dir_DNA_polymerase"/>
</dbReference>
<dbReference type="Pfam" id="PF00078">
    <property type="entry name" value="RVT_1"/>
    <property type="match status" value="1"/>
</dbReference>
<dbReference type="AlphaFoldDB" id="A0A438G2E0"/>
<dbReference type="SUPFAM" id="SSF56672">
    <property type="entry name" value="DNA/RNA polymerases"/>
    <property type="match status" value="1"/>
</dbReference>
<proteinExistence type="predicted"/>
<dbReference type="Gene3D" id="3.30.70.270">
    <property type="match status" value="1"/>
</dbReference>
<dbReference type="Proteomes" id="UP000288805">
    <property type="component" value="Unassembled WGS sequence"/>
</dbReference>
<gene>
    <name evidence="3" type="primary">pol_364</name>
    <name evidence="3" type="ORF">CK203_065711</name>
</gene>
<protein>
    <submittedName>
        <fullName evidence="3">Retrovirus-related Pol polyprotein from transposon 17.6</fullName>
    </submittedName>
</protein>
<accession>A0A438G2E0</accession>
<dbReference type="PANTHER" id="PTHR24559">
    <property type="entry name" value="TRANSPOSON TY3-I GAG-POL POLYPROTEIN"/>
    <property type="match status" value="1"/>
</dbReference>
<dbReference type="InterPro" id="IPR043128">
    <property type="entry name" value="Rev_trsase/Diguanyl_cyclase"/>
</dbReference>
<evidence type="ECO:0000256" key="1">
    <source>
        <dbReference type="SAM" id="MobiDB-lite"/>
    </source>
</evidence>
<dbReference type="InterPro" id="IPR000477">
    <property type="entry name" value="RT_dom"/>
</dbReference>
<sequence>MRQMRVSDGLDVWDDFEGMPVANLPAKFRMLDIERYTGIGCPRIHLRLYSHDVEDDISRGLWTDSSPSDVKGKKPFGGQRSFDGIERPPISYTTIGHPCYAAQFIARPTTSYPRPRAQRTSAPSALRTQRAWTRDRSLYRFEACHPGSDRPGFGALRAYHVKWDYEMDGATLGPQMPVSFGLVSQALHVDDSHTLDVQYILRGGRVLRQPPPAAARPVEGTSTPKEVRVEDYEILRQLQSTQAHISIWSLLASSSTHRDALIRALSQIRVKTTTFHEGLIHMMMVGRATCIVFSDDELPPEGSNHTRPLYTFVGCSSRRVPTVLLDNGSTLNVCPLATTIVLGYVPSNFSPSTQTVHLYDSTRREVVVVQSVGDMFIFAKPVLEISHTDDDIFSDWIHLDEVQTVEIEDFCRDFVTMFFDQHSSTVVLDMMQTDYFVRASELHAPSDGIIGGFNTTKEAELQHLVQYDIVDGAVLCDEMLALILSQIEEIVQPELTSPFNLFGVSFIKIAEEIQTAPAPEIAEDINLQVKEGDPEAAQCRIFVSGRVSGMAGQCRPCSQKGRQDLDGSRGHGEDVLPLPEWGTYCYRVMPFGLKNAGTTYQRAATILFHDMMHRDVEVYVDDMIVKSRDRPDHLAALERFFERIRQFKLRLNPKKCTFRVTSRKLLGYMVRERGIEVDPDKIRAILDMPASRTERECQRAFERIKEYLLSPPVLASPTLGKDQAIYYLSKRMLDYEARLTLIGRLMRWLVLLTKFDIHYVTQKSIRGSIIADHLASLLVSDGRAMMMTSPGEDVTVVTSLSERRNQFVDALANLASMIDIPADATIRHLLIETLAYILRSSTAKDKRTLRQLAARFLI</sequence>
<dbReference type="PANTHER" id="PTHR24559:SF457">
    <property type="entry name" value="RNA-DIRECTED DNA POLYMERASE HOMOLOG"/>
    <property type="match status" value="1"/>
</dbReference>
<dbReference type="InterPro" id="IPR043502">
    <property type="entry name" value="DNA/RNA_pol_sf"/>
</dbReference>
<feature type="region of interest" description="Disordered" evidence="1">
    <location>
        <begin position="62"/>
        <end position="83"/>
    </location>
</feature>
<comment type="caution">
    <text evidence="3">The sequence shown here is derived from an EMBL/GenBank/DDBJ whole genome shotgun (WGS) entry which is preliminary data.</text>
</comment>
<feature type="domain" description="Reverse transcriptase" evidence="2">
    <location>
        <begin position="582"/>
        <end position="669"/>
    </location>
</feature>
<reference evidence="3 4" key="1">
    <citation type="journal article" date="2018" name="PLoS Genet.">
        <title>Population sequencing reveals clonal diversity and ancestral inbreeding in the grapevine cultivar Chardonnay.</title>
        <authorList>
            <person name="Roach M.J."/>
            <person name="Johnson D.L."/>
            <person name="Bohlmann J."/>
            <person name="van Vuuren H.J."/>
            <person name="Jones S.J."/>
            <person name="Pretorius I.S."/>
            <person name="Schmidt S.A."/>
            <person name="Borneman A.R."/>
        </authorList>
    </citation>
    <scope>NUCLEOTIDE SEQUENCE [LARGE SCALE GENOMIC DNA]</scope>
    <source>
        <strain evidence="4">cv. Chardonnay</strain>
        <tissue evidence="3">Leaf</tissue>
    </source>
</reference>
<evidence type="ECO:0000259" key="2">
    <source>
        <dbReference type="Pfam" id="PF00078"/>
    </source>
</evidence>
<evidence type="ECO:0000313" key="3">
    <source>
        <dbReference type="EMBL" id="RVW66367.1"/>
    </source>
</evidence>
<evidence type="ECO:0000313" key="4">
    <source>
        <dbReference type="Proteomes" id="UP000288805"/>
    </source>
</evidence>
<dbReference type="CDD" id="cd01647">
    <property type="entry name" value="RT_LTR"/>
    <property type="match status" value="1"/>
</dbReference>
<dbReference type="EMBL" id="QGNW01000663">
    <property type="protein sequence ID" value="RVW66367.1"/>
    <property type="molecule type" value="Genomic_DNA"/>
</dbReference>